<protein>
    <submittedName>
        <fullName evidence="3">Cupin domain-containing protein</fullName>
    </submittedName>
</protein>
<dbReference type="Gene3D" id="2.60.120.10">
    <property type="entry name" value="Jelly Rolls"/>
    <property type="match status" value="2"/>
</dbReference>
<proteinExistence type="predicted"/>
<evidence type="ECO:0000313" key="3">
    <source>
        <dbReference type="EMBL" id="WRQ86755.1"/>
    </source>
</evidence>
<dbReference type="Proteomes" id="UP000738431">
    <property type="component" value="Chromosome"/>
</dbReference>
<keyword evidence="4" id="KW-1185">Reference proteome</keyword>
<evidence type="ECO:0000259" key="2">
    <source>
        <dbReference type="Pfam" id="PF07883"/>
    </source>
</evidence>
<dbReference type="PANTHER" id="PTHR35848">
    <property type="entry name" value="OXALATE-BINDING PROTEIN"/>
    <property type="match status" value="1"/>
</dbReference>
<dbReference type="InterPro" id="IPR014710">
    <property type="entry name" value="RmlC-like_jellyroll"/>
</dbReference>
<feature type="domain" description="Cupin type-2" evidence="2">
    <location>
        <begin position="230"/>
        <end position="298"/>
    </location>
</feature>
<dbReference type="Pfam" id="PF07883">
    <property type="entry name" value="Cupin_2"/>
    <property type="match status" value="2"/>
</dbReference>
<dbReference type="PANTHER" id="PTHR35848:SF6">
    <property type="entry name" value="CUPIN TYPE-2 DOMAIN-CONTAINING PROTEIN"/>
    <property type="match status" value="1"/>
</dbReference>
<sequence length="336" mass="36606">MKRVTLADLPWDHWVSPAATFEGFGQQVSCALGAADEAPAHLGGHPFDLEHGKLPPGKSGCPFHTHGAQWELFVILSGEGTVRHGAQRTAVRAGHVILHPPGEAHQLINTGATDLTYFLVADNPPTEWCYYPDSDKWGIANLGTFTRELTGYYVGEEEGAPTEPTRRPPPPVAPEPPLTRILHLDDIPWQERTSPQGKFGAAVRLVSMALGCPPNQNANHGGHPFDLTYIRVPAGKAICPYHQHSRQSEMFIVLEGRATIRTADGSTDVPAGDIVFHPPGTAHQTSNTSDDDLLLLVIANNPSGDTFYYPDSDKHGARALGKFYRITEVNYFDGEE</sequence>
<dbReference type="InterPro" id="IPR013096">
    <property type="entry name" value="Cupin_2"/>
</dbReference>
<accession>A0ABZ1C523</accession>
<evidence type="ECO:0000256" key="1">
    <source>
        <dbReference type="ARBA" id="ARBA00022723"/>
    </source>
</evidence>
<dbReference type="RefSeq" id="WP_221030592.1">
    <property type="nucleotide sequence ID" value="NZ_CP139781.1"/>
</dbReference>
<reference evidence="3 4" key="1">
    <citation type="submission" date="2023-12" db="EMBL/GenBank/DDBJ databases">
        <title>Description of an unclassified Opitutus bacterium of Verrucomicrobiota.</title>
        <authorList>
            <person name="Zhang D.-F."/>
        </authorList>
    </citation>
    <scope>NUCLEOTIDE SEQUENCE [LARGE SCALE GENOMIC DNA]</scope>
    <source>
        <strain evidence="3 4">WL0086</strain>
    </source>
</reference>
<name>A0ABZ1C523_9BACT</name>
<dbReference type="InterPro" id="IPR051610">
    <property type="entry name" value="GPI/OXD"/>
</dbReference>
<gene>
    <name evidence="3" type="ORF">K1X11_018235</name>
</gene>
<evidence type="ECO:0000313" key="4">
    <source>
        <dbReference type="Proteomes" id="UP000738431"/>
    </source>
</evidence>
<keyword evidence="1" id="KW-0479">Metal-binding</keyword>
<dbReference type="SUPFAM" id="SSF51182">
    <property type="entry name" value="RmlC-like cupins"/>
    <property type="match status" value="2"/>
</dbReference>
<organism evidence="3 4">
    <name type="scientific">Actomonas aquatica</name>
    <dbReference type="NCBI Taxonomy" id="2866162"/>
    <lineage>
        <taxon>Bacteria</taxon>
        <taxon>Pseudomonadati</taxon>
        <taxon>Verrucomicrobiota</taxon>
        <taxon>Opitutia</taxon>
        <taxon>Opitutales</taxon>
        <taxon>Opitutaceae</taxon>
        <taxon>Actomonas</taxon>
    </lineage>
</organism>
<dbReference type="InterPro" id="IPR011051">
    <property type="entry name" value="RmlC_Cupin_sf"/>
</dbReference>
<dbReference type="EMBL" id="CP139781">
    <property type="protein sequence ID" value="WRQ86755.1"/>
    <property type="molecule type" value="Genomic_DNA"/>
</dbReference>
<feature type="domain" description="Cupin type-2" evidence="2">
    <location>
        <begin position="53"/>
        <end position="120"/>
    </location>
</feature>